<dbReference type="Proteomes" id="UP000077407">
    <property type="component" value="Unassembled WGS sequence"/>
</dbReference>
<dbReference type="PATRIC" id="fig|1538.10.peg.892"/>
<dbReference type="EMBL" id="LITT01000003">
    <property type="protein sequence ID" value="OAA91996.1"/>
    <property type="molecule type" value="Genomic_DNA"/>
</dbReference>
<comment type="caution">
    <text evidence="2">The sequence shown here is derived from an EMBL/GenBank/DDBJ whole genome shotgun (WGS) entry which is preliminary data.</text>
</comment>
<keyword evidence="1" id="KW-0472">Membrane</keyword>
<accession>A0A162LD66</accession>
<evidence type="ECO:0000313" key="2">
    <source>
        <dbReference type="EMBL" id="OAA91996.1"/>
    </source>
</evidence>
<proteinExistence type="predicted"/>
<dbReference type="AlphaFoldDB" id="A0A162LD66"/>
<keyword evidence="1" id="KW-0812">Transmembrane</keyword>
<gene>
    <name evidence="2" type="ORF">WY13_00398</name>
</gene>
<organism evidence="2 3">
    <name type="scientific">Clostridium ljungdahlii</name>
    <dbReference type="NCBI Taxonomy" id="1538"/>
    <lineage>
        <taxon>Bacteria</taxon>
        <taxon>Bacillati</taxon>
        <taxon>Bacillota</taxon>
        <taxon>Clostridia</taxon>
        <taxon>Eubacteriales</taxon>
        <taxon>Clostridiaceae</taxon>
        <taxon>Clostridium</taxon>
    </lineage>
</organism>
<reference evidence="2 3" key="1">
    <citation type="journal article" date="2015" name="Biotechnol. Bioeng.">
        <title>Genome sequence and phenotypic characterization of Caulobacter segnis.</title>
        <authorList>
            <person name="Patel S."/>
            <person name="Fletcher B."/>
            <person name="Scott D.C."/>
            <person name="Ely B."/>
        </authorList>
    </citation>
    <scope>NUCLEOTIDE SEQUENCE [LARGE SCALE GENOMIC DNA]</scope>
    <source>
        <strain evidence="2 3">ERI-2</strain>
    </source>
</reference>
<sequence length="37" mass="4168">MYVLIFAIGFIIGILLNIVIEGISYNIIKNNKKDSVK</sequence>
<evidence type="ECO:0000256" key="1">
    <source>
        <dbReference type="SAM" id="Phobius"/>
    </source>
</evidence>
<name>A0A162LD66_9CLOT</name>
<protein>
    <submittedName>
        <fullName evidence="2">Uncharacterized protein</fullName>
    </submittedName>
</protein>
<keyword evidence="1" id="KW-1133">Transmembrane helix</keyword>
<evidence type="ECO:0000313" key="3">
    <source>
        <dbReference type="Proteomes" id="UP000077407"/>
    </source>
</evidence>
<feature type="transmembrane region" description="Helical" evidence="1">
    <location>
        <begin position="6"/>
        <end position="28"/>
    </location>
</feature>